<gene>
    <name evidence="3" type="ORF">HHUB_2162</name>
</gene>
<dbReference type="PANTHER" id="PTHR43510:SF1">
    <property type="entry name" value="AMINOTRANSFERASE FUNCTION, HYPOTHETICAL (EUROFUNG)"/>
    <property type="match status" value="1"/>
</dbReference>
<dbReference type="AlphaFoldDB" id="A0A0U5H4J7"/>
<dbReference type="GO" id="GO:0030170">
    <property type="term" value="F:pyridoxal phosphate binding"/>
    <property type="evidence" value="ECO:0007669"/>
    <property type="project" value="InterPro"/>
</dbReference>
<dbReference type="Gene3D" id="3.40.640.10">
    <property type="entry name" value="Type I PLP-dependent aspartate aminotransferase-like (Major domain)"/>
    <property type="match status" value="1"/>
</dbReference>
<evidence type="ECO:0000313" key="3">
    <source>
        <dbReference type="EMBL" id="CQH54979.1"/>
    </source>
</evidence>
<dbReference type="KEGG" id="hhb:Hhub_2162"/>
<dbReference type="OrthoDB" id="39225at2157"/>
<dbReference type="GO" id="GO:0008483">
    <property type="term" value="F:transaminase activity"/>
    <property type="evidence" value="ECO:0007669"/>
    <property type="project" value="UniProtKB-KW"/>
</dbReference>
<keyword evidence="4" id="KW-1185">Reference proteome</keyword>
<dbReference type="RefSeq" id="WP_059056597.1">
    <property type="nucleotide sequence ID" value="NZ_CEML01000002.1"/>
</dbReference>
<dbReference type="InterPro" id="IPR004839">
    <property type="entry name" value="Aminotransferase_I/II_large"/>
</dbReference>
<name>A0A0U5H4J7_9EURY</name>
<dbReference type="Proteomes" id="UP000066737">
    <property type="component" value="Chromosome I"/>
</dbReference>
<proteinExistence type="predicted"/>
<keyword evidence="3" id="KW-0808">Transferase</keyword>
<evidence type="ECO:0000313" key="4">
    <source>
        <dbReference type="Proteomes" id="UP000066737"/>
    </source>
</evidence>
<dbReference type="STRING" id="1407499.HHUB_2162"/>
<reference evidence="4" key="1">
    <citation type="journal article" date="2016" name="Environ. Microbiol.">
        <title>The complete genome of a viable archaeum isolated from 123-million-year-old rock salt.</title>
        <authorList>
            <person name="Jaakkola S.T."/>
            <person name="Pfeiffer F."/>
            <person name="Ravantti J.J."/>
            <person name="Guo Q."/>
            <person name="Liu Y."/>
            <person name="Chen X."/>
            <person name="Ma H."/>
            <person name="Yang C."/>
            <person name="Oksanen H.M."/>
            <person name="Bamford D.H."/>
        </authorList>
    </citation>
    <scope>NUCLEOTIDE SEQUENCE</scope>
    <source>
        <strain evidence="4">JI20-1</strain>
    </source>
</reference>
<keyword evidence="3" id="KW-0032">Aminotransferase</keyword>
<dbReference type="CDD" id="cd00609">
    <property type="entry name" value="AAT_like"/>
    <property type="match status" value="1"/>
</dbReference>
<dbReference type="Gene3D" id="3.90.1150.10">
    <property type="entry name" value="Aspartate Aminotransferase, domain 1"/>
    <property type="match status" value="1"/>
</dbReference>
<evidence type="ECO:0000259" key="2">
    <source>
        <dbReference type="Pfam" id="PF00155"/>
    </source>
</evidence>
<dbReference type="EMBL" id="LN831302">
    <property type="protein sequence ID" value="CQH54979.1"/>
    <property type="molecule type" value="Genomic_DNA"/>
</dbReference>
<evidence type="ECO:0000256" key="1">
    <source>
        <dbReference type="SAM" id="MobiDB-lite"/>
    </source>
</evidence>
<dbReference type="EC" id="2.6.1.-" evidence="3"/>
<dbReference type="Pfam" id="PF00155">
    <property type="entry name" value="Aminotran_1_2"/>
    <property type="match status" value="1"/>
</dbReference>
<dbReference type="InterPro" id="IPR015421">
    <property type="entry name" value="PyrdxlP-dep_Trfase_major"/>
</dbReference>
<sequence>MFPRLEYLEWISGRPEVALYDLASSDLRGDRDHEPEAVPEPLDGLSDPPRGATLETQIAGEYGVEPEQVLVTPGATMANVVAAATALGLGPDEEPEEKQRVLVEKPSYEPLVKTPAALGAEVDRFLRGEVYRLDVERAEKALTDHTELVTVTNRHNPSGSLAERDTLADLATVASDAGARLLVDEVYAPYVTEPRDGPFGGPTAAGLDDTVVTSSLTKFFGLDDLRIGWLVADREFVERAHSVSMHFLGVADTSRALGRRALHNKDHLAERARTLLAENTELFEAFLAERDDVEGFLAEGSTFAFLDPDNVDGNELAAAAWDEGVLVVPGRFFGADERIRVSLGRNPSEVAPALDALGAVLDRFE</sequence>
<accession>A0A0U5H4J7</accession>
<dbReference type="GeneID" id="26658824"/>
<dbReference type="InterPro" id="IPR015424">
    <property type="entry name" value="PyrdxlP-dep_Trfase"/>
</dbReference>
<dbReference type="InterPro" id="IPR015422">
    <property type="entry name" value="PyrdxlP-dep_Trfase_small"/>
</dbReference>
<organism evidence="3 4">
    <name type="scientific">Halobacterium hubeiense</name>
    <dbReference type="NCBI Taxonomy" id="1407499"/>
    <lineage>
        <taxon>Archaea</taxon>
        <taxon>Methanobacteriati</taxon>
        <taxon>Methanobacteriota</taxon>
        <taxon>Stenosarchaea group</taxon>
        <taxon>Halobacteria</taxon>
        <taxon>Halobacteriales</taxon>
        <taxon>Halobacteriaceae</taxon>
        <taxon>Halobacterium</taxon>
    </lineage>
</organism>
<dbReference type="PANTHER" id="PTHR43510">
    <property type="entry name" value="AMINOTRANSFERASE FUNCTION, HYPOTHETICAL (EUROFUNG)"/>
    <property type="match status" value="1"/>
</dbReference>
<feature type="region of interest" description="Disordered" evidence="1">
    <location>
        <begin position="28"/>
        <end position="52"/>
    </location>
</feature>
<protein>
    <submittedName>
        <fullName evidence="3">Pyridoxal phosphate-dependent aminotransferase (Homolog to histidinol-phosphate aminotransferase / aspartate aminotransferase)</fullName>
        <ecNumber evidence="3">2.6.1.-</ecNumber>
    </submittedName>
</protein>
<dbReference type="SUPFAM" id="SSF53383">
    <property type="entry name" value="PLP-dependent transferases"/>
    <property type="match status" value="1"/>
</dbReference>
<feature type="domain" description="Aminotransferase class I/classII large" evidence="2">
    <location>
        <begin position="52"/>
        <end position="357"/>
    </location>
</feature>